<gene>
    <name evidence="3" type="ORF">CHCC16736_3623</name>
    <name evidence="2" type="ORF">I6G80_01070</name>
</gene>
<evidence type="ECO:0000313" key="2">
    <source>
        <dbReference type="EMBL" id="QPR72949.1"/>
    </source>
</evidence>
<name>A0A1Y0YK87_BACLI</name>
<accession>A0A1Y0YK87</accession>
<feature type="transmembrane region" description="Helical" evidence="1">
    <location>
        <begin position="107"/>
        <end position="129"/>
    </location>
</feature>
<protein>
    <submittedName>
        <fullName evidence="3">Uncharacterized protein</fullName>
    </submittedName>
</protein>
<sequence>MKGRNKIIFLVYSLYATIIILAALVKPAINWKERLAVIGFMFVSISLFTFIIYVFINKPKKDQSAPRCNIVAKIFWKKHRKPFTLSFYFVGILIVGISVFSMSELSLAWKSGMFAILFAVISGNFFAVYQTANQMLNRSCLERMPDEE</sequence>
<evidence type="ECO:0000256" key="1">
    <source>
        <dbReference type="SAM" id="Phobius"/>
    </source>
</evidence>
<evidence type="ECO:0000313" key="3">
    <source>
        <dbReference type="EMBL" id="TWL30073.1"/>
    </source>
</evidence>
<feature type="transmembrane region" description="Helical" evidence="1">
    <location>
        <begin position="83"/>
        <end position="101"/>
    </location>
</feature>
<evidence type="ECO:0000313" key="4">
    <source>
        <dbReference type="Proteomes" id="UP000435910"/>
    </source>
</evidence>
<dbReference type="EMBL" id="CP065647">
    <property type="protein sequence ID" value="QPR72949.1"/>
    <property type="molecule type" value="Genomic_DNA"/>
</dbReference>
<feature type="transmembrane region" description="Helical" evidence="1">
    <location>
        <begin position="7"/>
        <end position="29"/>
    </location>
</feature>
<dbReference type="RefSeq" id="WP_003178886.1">
    <property type="nucleotide sequence ID" value="NZ_BOQV01000005.1"/>
</dbReference>
<keyword evidence="1" id="KW-1133">Transmembrane helix</keyword>
<dbReference type="AlphaFoldDB" id="A0A1Y0YK87"/>
<proteinExistence type="predicted"/>
<keyword evidence="1" id="KW-0812">Transmembrane</keyword>
<organism evidence="3 4">
    <name type="scientific">Bacillus licheniformis</name>
    <dbReference type="NCBI Taxonomy" id="1402"/>
    <lineage>
        <taxon>Bacteria</taxon>
        <taxon>Bacillati</taxon>
        <taxon>Bacillota</taxon>
        <taxon>Bacilli</taxon>
        <taxon>Bacillales</taxon>
        <taxon>Bacillaceae</taxon>
        <taxon>Bacillus</taxon>
    </lineage>
</organism>
<dbReference type="Proteomes" id="UP000595038">
    <property type="component" value="Chromosome"/>
</dbReference>
<evidence type="ECO:0000313" key="5">
    <source>
        <dbReference type="Proteomes" id="UP000595038"/>
    </source>
</evidence>
<dbReference type="EMBL" id="NILC01000016">
    <property type="protein sequence ID" value="TWL30073.1"/>
    <property type="molecule type" value="Genomic_DNA"/>
</dbReference>
<reference evidence="2 5" key="2">
    <citation type="submission" date="2020-12" db="EMBL/GenBank/DDBJ databases">
        <title>FDA dAtabase for Regulatory Grade micrObial Sequences (FDA-ARGOS): Supporting development and validation of Infectious Disease Dx tests.</title>
        <authorList>
            <person name="Nelson B."/>
            <person name="Plummer A."/>
            <person name="Tallon L."/>
            <person name="Sadzewicz L."/>
            <person name="Zhao X."/>
            <person name="Boylan J."/>
            <person name="Ott S."/>
            <person name="Bowen H."/>
            <person name="Vavikolanu K."/>
            <person name="Mehta A."/>
            <person name="Aluvathingal J."/>
            <person name="Nadendla S."/>
            <person name="Myers T."/>
            <person name="Yan Y."/>
            <person name="Sichtig H."/>
        </authorList>
    </citation>
    <scope>NUCLEOTIDE SEQUENCE [LARGE SCALE GENOMIC DNA]</scope>
    <source>
        <strain evidence="2 5">FDAARGOS_923</strain>
    </source>
</reference>
<feature type="transmembrane region" description="Helical" evidence="1">
    <location>
        <begin position="35"/>
        <end position="56"/>
    </location>
</feature>
<keyword evidence="1" id="KW-0472">Membrane</keyword>
<dbReference type="Proteomes" id="UP000435910">
    <property type="component" value="Unassembled WGS sequence"/>
</dbReference>
<reference evidence="3 4" key="1">
    <citation type="submission" date="2019-06" db="EMBL/GenBank/DDBJ databases">
        <title>Genome sequence analysis of &gt;100 Bacillus licheniformis strains suggests intrinsic resistance to this species.</title>
        <authorList>
            <person name="Wels M."/>
            <person name="Siezen R.J."/>
            <person name="Johansen E."/>
            <person name="Stuer-Lauridsen B."/>
            <person name="Bjerre K."/>
            <person name="Nielsen B.K.K."/>
        </authorList>
    </citation>
    <scope>NUCLEOTIDE SEQUENCE [LARGE SCALE GENOMIC DNA]</scope>
    <source>
        <strain evidence="3 4">BAC-16736</strain>
    </source>
</reference>